<keyword evidence="3" id="KW-1185">Reference proteome</keyword>
<evidence type="ECO:0000256" key="1">
    <source>
        <dbReference type="SAM" id="MobiDB-lite"/>
    </source>
</evidence>
<feature type="compositionally biased region" description="Basic and acidic residues" evidence="1">
    <location>
        <begin position="63"/>
        <end position="73"/>
    </location>
</feature>
<accession>A0A550CR28</accession>
<evidence type="ECO:0000313" key="3">
    <source>
        <dbReference type="Proteomes" id="UP000320762"/>
    </source>
</evidence>
<feature type="region of interest" description="Disordered" evidence="1">
    <location>
        <begin position="1"/>
        <end position="73"/>
    </location>
</feature>
<sequence length="151" mass="17379">MMNRRRGDEADRRRKGETRRRHRMKQFVSAKKQRALLVSPSSRGAFGTDVRSIPRVLEPEDTPPTRHRDVPPEARCRRTRDTIVDEFVRPSGYRFIGLAQDPSMTRRPVCLIDPRASPIHLPPRRGGRIVRRGGHVQCLGERGRGGRQREG</sequence>
<evidence type="ECO:0000313" key="2">
    <source>
        <dbReference type="EMBL" id="TRM67247.1"/>
    </source>
</evidence>
<protein>
    <submittedName>
        <fullName evidence="2">Uncharacterized protein</fullName>
    </submittedName>
</protein>
<proteinExistence type="predicted"/>
<organism evidence="2 3">
    <name type="scientific">Schizophyllum amplum</name>
    <dbReference type="NCBI Taxonomy" id="97359"/>
    <lineage>
        <taxon>Eukaryota</taxon>
        <taxon>Fungi</taxon>
        <taxon>Dikarya</taxon>
        <taxon>Basidiomycota</taxon>
        <taxon>Agaricomycotina</taxon>
        <taxon>Agaricomycetes</taxon>
        <taxon>Agaricomycetidae</taxon>
        <taxon>Agaricales</taxon>
        <taxon>Schizophyllaceae</taxon>
        <taxon>Schizophyllum</taxon>
    </lineage>
</organism>
<gene>
    <name evidence="2" type="ORF">BD626DRAFT_171366</name>
</gene>
<reference evidence="2 3" key="1">
    <citation type="journal article" date="2019" name="New Phytol.">
        <title>Comparative genomics reveals unique wood-decay strategies and fruiting body development in the Schizophyllaceae.</title>
        <authorList>
            <person name="Almasi E."/>
            <person name="Sahu N."/>
            <person name="Krizsan K."/>
            <person name="Balint B."/>
            <person name="Kovacs G.M."/>
            <person name="Kiss B."/>
            <person name="Cseklye J."/>
            <person name="Drula E."/>
            <person name="Henrissat B."/>
            <person name="Nagy I."/>
            <person name="Chovatia M."/>
            <person name="Adam C."/>
            <person name="LaButti K."/>
            <person name="Lipzen A."/>
            <person name="Riley R."/>
            <person name="Grigoriev I.V."/>
            <person name="Nagy L.G."/>
        </authorList>
    </citation>
    <scope>NUCLEOTIDE SEQUENCE [LARGE SCALE GENOMIC DNA]</scope>
    <source>
        <strain evidence="2 3">NL-1724</strain>
    </source>
</reference>
<feature type="compositionally biased region" description="Basic residues" evidence="1">
    <location>
        <begin position="15"/>
        <end position="25"/>
    </location>
</feature>
<name>A0A550CR28_9AGAR</name>
<dbReference type="AlphaFoldDB" id="A0A550CR28"/>
<dbReference type="Proteomes" id="UP000320762">
    <property type="component" value="Unassembled WGS sequence"/>
</dbReference>
<feature type="compositionally biased region" description="Basic and acidic residues" evidence="1">
    <location>
        <begin position="1"/>
        <end position="14"/>
    </location>
</feature>
<dbReference type="EMBL" id="VDMD01000003">
    <property type="protein sequence ID" value="TRM67247.1"/>
    <property type="molecule type" value="Genomic_DNA"/>
</dbReference>
<comment type="caution">
    <text evidence="2">The sequence shown here is derived from an EMBL/GenBank/DDBJ whole genome shotgun (WGS) entry which is preliminary data.</text>
</comment>